<dbReference type="OMA" id="VLICNTC"/>
<dbReference type="AlphaFoldDB" id="A0A484BW82"/>
<dbReference type="Proteomes" id="UP000295192">
    <property type="component" value="Unassembled WGS sequence"/>
</dbReference>
<keyword evidence="1" id="KW-0812">Transmembrane</keyword>
<organism evidence="2 3">
    <name type="scientific">Drosophila navojoa</name>
    <name type="common">Fruit fly</name>
    <dbReference type="NCBI Taxonomy" id="7232"/>
    <lineage>
        <taxon>Eukaryota</taxon>
        <taxon>Metazoa</taxon>
        <taxon>Ecdysozoa</taxon>
        <taxon>Arthropoda</taxon>
        <taxon>Hexapoda</taxon>
        <taxon>Insecta</taxon>
        <taxon>Pterygota</taxon>
        <taxon>Neoptera</taxon>
        <taxon>Endopterygota</taxon>
        <taxon>Diptera</taxon>
        <taxon>Brachycera</taxon>
        <taxon>Muscomorpha</taxon>
        <taxon>Ephydroidea</taxon>
        <taxon>Drosophilidae</taxon>
        <taxon>Drosophila</taxon>
    </lineage>
</organism>
<comment type="caution">
    <text evidence="2">The sequence shown here is derived from an EMBL/GenBank/DDBJ whole genome shotgun (WGS) entry which is preliminary data.</text>
</comment>
<keyword evidence="3" id="KW-1185">Reference proteome</keyword>
<evidence type="ECO:0000256" key="1">
    <source>
        <dbReference type="SAM" id="Phobius"/>
    </source>
</evidence>
<keyword evidence="1" id="KW-1133">Transmembrane helix</keyword>
<dbReference type="EMBL" id="LSRL02000002">
    <property type="protein sequence ID" value="TDG52934.1"/>
    <property type="molecule type" value="Genomic_DNA"/>
</dbReference>
<accession>A0A484BW82</accession>
<feature type="transmembrane region" description="Helical" evidence="1">
    <location>
        <begin position="60"/>
        <end position="77"/>
    </location>
</feature>
<gene>
    <name evidence="2" type="ORF">AWZ03_000477</name>
</gene>
<proteinExistence type="predicted"/>
<keyword evidence="1" id="KW-0472">Membrane</keyword>
<sequence length="125" mass="14472">MCFIVLICNTCNLFYGIQFAGNFEGPARSLLIVSIILDCVLFLTIFLGTYGVLLHKQWPLKLYIFTLIAFFISKVLIADQAVDFDTKFYYTLVNHWYHMETALSVLCLIFVFSLYLKLDDVGDFR</sequence>
<evidence type="ECO:0008006" key="4">
    <source>
        <dbReference type="Google" id="ProtNLM"/>
    </source>
</evidence>
<name>A0A484BW82_DRONA</name>
<feature type="transmembrane region" description="Helical" evidence="1">
    <location>
        <begin position="97"/>
        <end position="116"/>
    </location>
</feature>
<evidence type="ECO:0000313" key="3">
    <source>
        <dbReference type="Proteomes" id="UP000295192"/>
    </source>
</evidence>
<feature type="transmembrane region" description="Helical" evidence="1">
    <location>
        <begin position="30"/>
        <end position="53"/>
    </location>
</feature>
<evidence type="ECO:0000313" key="2">
    <source>
        <dbReference type="EMBL" id="TDG52934.1"/>
    </source>
</evidence>
<protein>
    <recommendedName>
        <fullName evidence="4">Transmembrane protein 138</fullName>
    </recommendedName>
</protein>
<reference evidence="2 3" key="1">
    <citation type="journal article" date="2019" name="J. Hered.">
        <title>An Improved Genome Assembly for Drosophila navojoa, the Basal Species in the mojavensis Cluster.</title>
        <authorList>
            <person name="Vanderlinde T."/>
            <person name="Dupim E.G."/>
            <person name="Nazario-Yepiz N.O."/>
            <person name="Carvalho A.B."/>
        </authorList>
    </citation>
    <scope>NUCLEOTIDE SEQUENCE [LARGE SCALE GENOMIC DNA]</scope>
    <source>
        <strain evidence="2">Navoj_Jal97</strain>
        <tissue evidence="2">Whole organism</tissue>
    </source>
</reference>